<dbReference type="GO" id="GO:0016887">
    <property type="term" value="F:ATP hydrolysis activity"/>
    <property type="evidence" value="ECO:0007669"/>
    <property type="project" value="RHEA"/>
</dbReference>
<dbReference type="InterPro" id="IPR014001">
    <property type="entry name" value="Helicase_ATP-bd"/>
</dbReference>
<feature type="domain" description="Helicase ATP-binding" evidence="13">
    <location>
        <begin position="230"/>
        <end position="395"/>
    </location>
</feature>
<dbReference type="PANTHER" id="PTHR30580">
    <property type="entry name" value="PRIMOSOMAL PROTEIN N"/>
    <property type="match status" value="1"/>
</dbReference>
<feature type="binding site" evidence="12">
    <location>
        <position position="461"/>
    </location>
    <ligand>
        <name>Zn(2+)</name>
        <dbReference type="ChEBI" id="CHEBI:29105"/>
        <label>1</label>
    </ligand>
</feature>
<evidence type="ECO:0000256" key="6">
    <source>
        <dbReference type="ARBA" id="ARBA00022806"/>
    </source>
</evidence>
<dbReference type="InterPro" id="IPR001650">
    <property type="entry name" value="Helicase_C-like"/>
</dbReference>
<evidence type="ECO:0000256" key="9">
    <source>
        <dbReference type="ARBA" id="ARBA00023125"/>
    </source>
</evidence>
<dbReference type="PANTHER" id="PTHR30580:SF0">
    <property type="entry name" value="PRIMOSOMAL PROTEIN N"/>
    <property type="match status" value="1"/>
</dbReference>
<organism evidence="15 16">
    <name type="scientific">Thermogutta terrifontis</name>
    <dbReference type="NCBI Taxonomy" id="1331910"/>
    <lineage>
        <taxon>Bacteria</taxon>
        <taxon>Pseudomonadati</taxon>
        <taxon>Planctomycetota</taxon>
        <taxon>Planctomycetia</taxon>
        <taxon>Pirellulales</taxon>
        <taxon>Thermoguttaceae</taxon>
        <taxon>Thermogutta</taxon>
    </lineage>
</organism>
<keyword evidence="16" id="KW-1185">Reference proteome</keyword>
<dbReference type="Pfam" id="PF17764">
    <property type="entry name" value="PriA_3primeBD"/>
    <property type="match status" value="1"/>
</dbReference>
<dbReference type="InterPro" id="IPR005259">
    <property type="entry name" value="PriA"/>
</dbReference>
<comment type="catalytic activity">
    <reaction evidence="12">
        <text>Couples ATP hydrolysis with the unwinding of duplex DNA by translocating in the 3'-5' direction.</text>
        <dbReference type="EC" id="5.6.2.4"/>
    </reaction>
</comment>
<dbReference type="HAMAP" id="MF_00983">
    <property type="entry name" value="PriA"/>
    <property type="match status" value="1"/>
</dbReference>
<dbReference type="KEGG" id="ttf:THTE_2432"/>
<dbReference type="CDD" id="cd17929">
    <property type="entry name" value="DEXHc_priA"/>
    <property type="match status" value="1"/>
</dbReference>
<keyword evidence="3 12" id="KW-0479">Metal-binding</keyword>
<dbReference type="SMART" id="SM00487">
    <property type="entry name" value="DEXDc"/>
    <property type="match status" value="1"/>
</dbReference>
<dbReference type="NCBIfam" id="TIGR00595">
    <property type="entry name" value="priA"/>
    <property type="match status" value="1"/>
</dbReference>
<reference evidence="15 16" key="1">
    <citation type="journal article" name="Front. Microbiol.">
        <title>Sugar Metabolism of the First Thermophilic Planctomycete Thermogutta terrifontis: Comparative Genomic and Transcriptomic Approaches.</title>
        <authorList>
            <person name="Elcheninov A.G."/>
            <person name="Menzel P."/>
            <person name="Gudbergsdottir S.R."/>
            <person name="Slesarev A.I."/>
            <person name="Kadnikov V.V."/>
            <person name="Krogh A."/>
            <person name="Bonch-Osmolovskaya E.A."/>
            <person name="Peng X."/>
            <person name="Kublanov I.V."/>
        </authorList>
    </citation>
    <scope>NUCLEOTIDE SEQUENCE [LARGE SCALE GENOMIC DNA]</scope>
    <source>
        <strain evidence="15 16">R1</strain>
    </source>
</reference>
<dbReference type="GO" id="GO:0006270">
    <property type="term" value="P:DNA replication initiation"/>
    <property type="evidence" value="ECO:0007669"/>
    <property type="project" value="TreeGrafter"/>
</dbReference>
<dbReference type="Pfam" id="PF18319">
    <property type="entry name" value="Zn_ribbon_PriA"/>
    <property type="match status" value="1"/>
</dbReference>
<dbReference type="GO" id="GO:0006310">
    <property type="term" value="P:DNA recombination"/>
    <property type="evidence" value="ECO:0007669"/>
    <property type="project" value="InterPro"/>
</dbReference>
<dbReference type="RefSeq" id="WP_157731997.1">
    <property type="nucleotide sequence ID" value="NZ_CP018477.1"/>
</dbReference>
<comment type="similarity">
    <text evidence="12">Belongs to the helicase family. PriA subfamily.</text>
</comment>
<comment type="catalytic activity">
    <reaction evidence="11 12">
        <text>ATP + H2O = ADP + phosphate + H(+)</text>
        <dbReference type="Rhea" id="RHEA:13065"/>
        <dbReference type="ChEBI" id="CHEBI:15377"/>
        <dbReference type="ChEBI" id="CHEBI:15378"/>
        <dbReference type="ChEBI" id="CHEBI:30616"/>
        <dbReference type="ChEBI" id="CHEBI:43474"/>
        <dbReference type="ChEBI" id="CHEBI:456216"/>
        <dbReference type="EC" id="5.6.2.4"/>
    </reaction>
</comment>
<dbReference type="AlphaFoldDB" id="A0A286RGE4"/>
<evidence type="ECO:0000259" key="14">
    <source>
        <dbReference type="PROSITE" id="PS51194"/>
    </source>
</evidence>
<evidence type="ECO:0000259" key="13">
    <source>
        <dbReference type="PROSITE" id="PS51192"/>
    </source>
</evidence>
<dbReference type="GO" id="GO:0006302">
    <property type="term" value="P:double-strand break repair"/>
    <property type="evidence" value="ECO:0007669"/>
    <property type="project" value="InterPro"/>
</dbReference>
<keyword evidence="7 12" id="KW-0862">Zinc</keyword>
<feature type="binding site" evidence="12">
    <location>
        <position position="488"/>
    </location>
    <ligand>
        <name>Zn(2+)</name>
        <dbReference type="ChEBI" id="CHEBI:29105"/>
        <label>2</label>
    </ligand>
</feature>
<dbReference type="SMART" id="SM00490">
    <property type="entry name" value="HELICc"/>
    <property type="match status" value="1"/>
</dbReference>
<comment type="subunit">
    <text evidence="12">Component of the replication restart primosome.</text>
</comment>
<dbReference type="Proteomes" id="UP000215086">
    <property type="component" value="Chromosome"/>
</dbReference>
<dbReference type="PROSITE" id="PS51194">
    <property type="entry name" value="HELICASE_CTER"/>
    <property type="match status" value="1"/>
</dbReference>
<feature type="domain" description="Helicase C-terminal" evidence="14">
    <location>
        <begin position="493"/>
        <end position="647"/>
    </location>
</feature>
<accession>A0A286RGE4</accession>
<protein>
    <recommendedName>
        <fullName evidence="12">Replication restart protein PriA</fullName>
    </recommendedName>
    <alternativeName>
        <fullName evidence="12">ATP-dependent DNA helicase PriA</fullName>
        <ecNumber evidence="12">5.6.2.4</ecNumber>
    </alternativeName>
    <alternativeName>
        <fullName evidence="12">DNA 3'-5' helicase PriA</fullName>
    </alternativeName>
</protein>
<feature type="binding site" evidence="12">
    <location>
        <position position="485"/>
    </location>
    <ligand>
        <name>Zn(2+)</name>
        <dbReference type="ChEBI" id="CHEBI:29105"/>
        <label>2</label>
    </ligand>
</feature>
<feature type="binding site" evidence="12">
    <location>
        <position position="470"/>
    </location>
    <ligand>
        <name>Zn(2+)</name>
        <dbReference type="ChEBI" id="CHEBI:29105"/>
        <label>2</label>
    </ligand>
</feature>
<dbReference type="GO" id="GO:0005524">
    <property type="term" value="F:ATP binding"/>
    <property type="evidence" value="ECO:0007669"/>
    <property type="project" value="UniProtKB-UniRule"/>
</dbReference>
<dbReference type="GO" id="GO:0006269">
    <property type="term" value="P:DNA replication, synthesis of primer"/>
    <property type="evidence" value="ECO:0007669"/>
    <property type="project" value="UniProtKB-KW"/>
</dbReference>
<feature type="binding site" evidence="12">
    <location>
        <position position="501"/>
    </location>
    <ligand>
        <name>Zn(2+)</name>
        <dbReference type="ChEBI" id="CHEBI:29105"/>
        <label>1</label>
    </ligand>
</feature>
<dbReference type="GO" id="GO:0003677">
    <property type="term" value="F:DNA binding"/>
    <property type="evidence" value="ECO:0007669"/>
    <property type="project" value="UniProtKB-UniRule"/>
</dbReference>
<sequence length="755" mass="83630">MKQLSLFSGLEDTSPAKRVLVAKVVFESGPEGVFDYRIPKTLVGKIAAGQRIRVPLGKSNRPVVAYCLEICEETDSPQLKDVAGLIDEAPLLTPALLRLAQWMAEYYLCPLGTVLETVIPACVRNQAGTRLVPHYRLAGPVDAFPSLTEKQARVVAVLLQASEHRLPRDELTRNAGCTAAVLDNLVKRGILVKEMARVRHSEPVAATLPRQDRLVLNQQQRQALEIILEAVRCEEYRGFLIYGVTGSGKTEVYIQAIEHVVKRGKQAIVLVPEISLTPQTVERFRSRFDHVAVLHSHLTDAERAAQWDWIASGQVQVVVGARSAVFAPTPRLGLIVMDEEHETSFKQEAAPRYHARDVALHRAQLERIPLVLGSATPSLESWYRAQQGEFMLIRLPERIGGRTLPAVKPIDLRQPKHGRVSRGVITRQLHAAIHEALENGGQVILLLNRRGFATHVQCSACGYVLMCPDCEIALTHHRSFGKVLCHYCGHEAPSPKTCPECQSVAIRFSGVGTERLEAEVKARFPEATCLRMDADSMRSREAYERAFRLFREGKIQILLGTQMIAKGLDFPNVTLVGVVNADTALHFPDFRAAERTFQLVTQVAGRTGRGPHGGLVLVQTFSPEHSAIQSAVRHDFEGFAAQELPIRTAFGYPPITRLVRLVISAEKEVEAAGWAERVARAILEALSQTGRPDAVRLVGPAPAPLMKLRGKYRYHIQILGKDENLVRALVRCGLQSLEDARHVSYVVDVDPVDML</sequence>
<dbReference type="OrthoDB" id="9759544at2"/>
<keyword evidence="4 12" id="KW-0547">Nucleotide-binding</keyword>
<gene>
    <name evidence="12" type="primary">priA</name>
    <name evidence="15" type="ORF">THTE_2432</name>
</gene>
<keyword evidence="9 12" id="KW-0238">DNA-binding</keyword>
<dbReference type="InterPro" id="IPR041222">
    <property type="entry name" value="PriA_3primeBD"/>
</dbReference>
<dbReference type="SUPFAM" id="SSF52540">
    <property type="entry name" value="P-loop containing nucleoside triphosphate hydrolases"/>
    <property type="match status" value="2"/>
</dbReference>
<feature type="binding site" evidence="12">
    <location>
        <position position="467"/>
    </location>
    <ligand>
        <name>Zn(2+)</name>
        <dbReference type="ChEBI" id="CHEBI:29105"/>
        <label>2</label>
    </ligand>
</feature>
<feature type="binding site" evidence="12">
    <location>
        <position position="498"/>
    </location>
    <ligand>
        <name>Zn(2+)</name>
        <dbReference type="ChEBI" id="CHEBI:29105"/>
        <label>1</label>
    </ligand>
</feature>
<dbReference type="Pfam" id="PF18074">
    <property type="entry name" value="PriA_C"/>
    <property type="match status" value="1"/>
</dbReference>
<dbReference type="InterPro" id="IPR040498">
    <property type="entry name" value="PriA_CRR"/>
</dbReference>
<dbReference type="InterPro" id="IPR041236">
    <property type="entry name" value="PriA_C"/>
</dbReference>
<keyword evidence="10 12" id="KW-0413">Isomerase</keyword>
<evidence type="ECO:0000313" key="15">
    <source>
        <dbReference type="EMBL" id="ASV75034.1"/>
    </source>
</evidence>
<feature type="binding site" evidence="12">
    <location>
        <position position="458"/>
    </location>
    <ligand>
        <name>Zn(2+)</name>
        <dbReference type="ChEBI" id="CHEBI:29105"/>
        <label>1</label>
    </ligand>
</feature>
<evidence type="ECO:0000256" key="1">
    <source>
        <dbReference type="ARBA" id="ARBA00022515"/>
    </source>
</evidence>
<evidence type="ECO:0000256" key="2">
    <source>
        <dbReference type="ARBA" id="ARBA00022705"/>
    </source>
</evidence>
<dbReference type="FunFam" id="3.40.50.300:FF:000489">
    <property type="entry name" value="Primosome assembly protein PriA"/>
    <property type="match status" value="1"/>
</dbReference>
<comment type="cofactor">
    <cofactor evidence="12">
        <name>Zn(2+)</name>
        <dbReference type="ChEBI" id="CHEBI:29105"/>
    </cofactor>
    <text evidence="12">Binds 2 zinc ions per subunit.</text>
</comment>
<dbReference type="Pfam" id="PF00271">
    <property type="entry name" value="Helicase_C"/>
    <property type="match status" value="1"/>
</dbReference>
<evidence type="ECO:0000256" key="3">
    <source>
        <dbReference type="ARBA" id="ARBA00022723"/>
    </source>
</evidence>
<keyword evidence="1 12" id="KW-0639">Primosome</keyword>
<evidence type="ECO:0000256" key="4">
    <source>
        <dbReference type="ARBA" id="ARBA00022741"/>
    </source>
</evidence>
<dbReference type="EMBL" id="CP018477">
    <property type="protein sequence ID" value="ASV75034.1"/>
    <property type="molecule type" value="Genomic_DNA"/>
</dbReference>
<dbReference type="InterPro" id="IPR027417">
    <property type="entry name" value="P-loop_NTPase"/>
</dbReference>
<dbReference type="Gene3D" id="3.40.50.300">
    <property type="entry name" value="P-loop containing nucleotide triphosphate hydrolases"/>
    <property type="match status" value="2"/>
</dbReference>
<evidence type="ECO:0000256" key="7">
    <source>
        <dbReference type="ARBA" id="ARBA00022833"/>
    </source>
</evidence>
<dbReference type="GO" id="GO:0008270">
    <property type="term" value="F:zinc ion binding"/>
    <property type="evidence" value="ECO:0007669"/>
    <property type="project" value="UniProtKB-UniRule"/>
</dbReference>
<evidence type="ECO:0000256" key="10">
    <source>
        <dbReference type="ARBA" id="ARBA00023235"/>
    </source>
</evidence>
<dbReference type="Pfam" id="PF00270">
    <property type="entry name" value="DEAD"/>
    <property type="match status" value="1"/>
</dbReference>
<evidence type="ECO:0000256" key="12">
    <source>
        <dbReference type="HAMAP-Rule" id="MF_00983"/>
    </source>
</evidence>
<name>A0A286RGE4_9BACT</name>
<dbReference type="Gene3D" id="3.40.1440.60">
    <property type="entry name" value="PriA, 3(prime) DNA-binding domain"/>
    <property type="match status" value="1"/>
</dbReference>
<evidence type="ECO:0000256" key="8">
    <source>
        <dbReference type="ARBA" id="ARBA00022840"/>
    </source>
</evidence>
<keyword evidence="2 12" id="KW-0235">DNA replication</keyword>
<dbReference type="GO" id="GO:1990077">
    <property type="term" value="C:primosome complex"/>
    <property type="evidence" value="ECO:0007669"/>
    <property type="project" value="UniProtKB-UniRule"/>
</dbReference>
<evidence type="ECO:0000256" key="11">
    <source>
        <dbReference type="ARBA" id="ARBA00048988"/>
    </source>
</evidence>
<dbReference type="GO" id="GO:0043138">
    <property type="term" value="F:3'-5' DNA helicase activity"/>
    <property type="evidence" value="ECO:0007669"/>
    <property type="project" value="UniProtKB-EC"/>
</dbReference>
<keyword evidence="8 12" id="KW-0067">ATP-binding</keyword>
<dbReference type="InterPro" id="IPR042115">
    <property type="entry name" value="PriA_3primeBD_sf"/>
</dbReference>
<dbReference type="EC" id="5.6.2.4" evidence="12"/>
<comment type="function">
    <text evidence="12">Initiates the restart of stalled replication forks, which reloads the replicative helicase on sites other than the origin of replication. Recognizes and binds to abandoned replication forks and remodels them to uncover a helicase loading site. Promotes assembly of the primosome at these replication forks.</text>
</comment>
<keyword evidence="5 12" id="KW-0378">Hydrolase</keyword>
<proteinExistence type="inferred from homology"/>
<dbReference type="CDD" id="cd18804">
    <property type="entry name" value="SF2_C_priA"/>
    <property type="match status" value="1"/>
</dbReference>
<dbReference type="InterPro" id="IPR011545">
    <property type="entry name" value="DEAD/DEAH_box_helicase_dom"/>
</dbReference>
<evidence type="ECO:0000256" key="5">
    <source>
        <dbReference type="ARBA" id="ARBA00022801"/>
    </source>
</evidence>
<keyword evidence="6 12" id="KW-0347">Helicase</keyword>
<dbReference type="PROSITE" id="PS51192">
    <property type="entry name" value="HELICASE_ATP_BIND_1"/>
    <property type="match status" value="1"/>
</dbReference>
<evidence type="ECO:0000313" key="16">
    <source>
        <dbReference type="Proteomes" id="UP000215086"/>
    </source>
</evidence>